<dbReference type="PROSITE" id="PS50196">
    <property type="entry name" value="RANBD1"/>
    <property type="match status" value="1"/>
</dbReference>
<protein>
    <recommendedName>
        <fullName evidence="2">RanBD1 domain-containing protein</fullName>
    </recommendedName>
</protein>
<comment type="caution">
    <text evidence="3">The sequence shown here is derived from an EMBL/GenBank/DDBJ whole genome shotgun (WGS) entry which is preliminary data.</text>
</comment>
<reference evidence="3" key="1">
    <citation type="submission" date="2024-01" db="EMBL/GenBank/DDBJ databases">
        <authorList>
            <person name="Webb A."/>
        </authorList>
    </citation>
    <scope>NUCLEOTIDE SEQUENCE</scope>
    <source>
        <strain evidence="3">Pm1</strain>
    </source>
</reference>
<dbReference type="InterPro" id="IPR000156">
    <property type="entry name" value="Ran_bind_dom"/>
</dbReference>
<feature type="region of interest" description="Disordered" evidence="1">
    <location>
        <begin position="43"/>
        <end position="67"/>
    </location>
</feature>
<sequence length="368" mass="39461">MASKGEHEKPETIEDEHQPIVKKVRLDMDAKVTEDVKKVKIDENAAPQPEIGGHEAVVENDSVSTTSPVAEKELGADVVENKDVDKGDGCHVSSTTTTSSSSAFSGFSAFRGTDALAQVIVPTCMVNTAPASSSGAGAEVVAAQVSKEVEQVTFVPVPSTAKMSSSSGFASFQSNSSATFASFAAVQSTSEGFGEKASASLSTDFLADADAVKKPNCVVPALSEAELANGEEEEQLLVEKRTKLFKLVEKDYAEVGVGPLRVLNMKDAKTETDKYTARLVMRRESYPHGPGTKLLINTSLRSCLLCEKKTEKTMLLTVLEETKEDLEAETKVIPVTYLMRFESPDDLDVVKARIQTHLHLPEAATSLN</sequence>
<evidence type="ECO:0000313" key="3">
    <source>
        <dbReference type="EMBL" id="CAK7905040.1"/>
    </source>
</evidence>
<dbReference type="PANTHER" id="PTHR23138">
    <property type="entry name" value="RAN BINDING PROTEIN"/>
    <property type="match status" value="1"/>
</dbReference>
<evidence type="ECO:0000259" key="2">
    <source>
        <dbReference type="PROSITE" id="PS50196"/>
    </source>
</evidence>
<dbReference type="GO" id="GO:0005737">
    <property type="term" value="C:cytoplasm"/>
    <property type="evidence" value="ECO:0007669"/>
    <property type="project" value="TreeGrafter"/>
</dbReference>
<feature type="region of interest" description="Disordered" evidence="1">
    <location>
        <begin position="1"/>
        <end position="20"/>
    </location>
</feature>
<dbReference type="SUPFAM" id="SSF50729">
    <property type="entry name" value="PH domain-like"/>
    <property type="match status" value="1"/>
</dbReference>
<dbReference type="InterPro" id="IPR045255">
    <property type="entry name" value="RanBP1-like"/>
</dbReference>
<evidence type="ECO:0000313" key="4">
    <source>
        <dbReference type="Proteomes" id="UP001162060"/>
    </source>
</evidence>
<gene>
    <name evidence="3" type="ORF">PM001_LOCUS3028</name>
</gene>
<dbReference type="GO" id="GO:0005643">
    <property type="term" value="C:nuclear pore"/>
    <property type="evidence" value="ECO:0007669"/>
    <property type="project" value="TreeGrafter"/>
</dbReference>
<dbReference type="Proteomes" id="UP001162060">
    <property type="component" value="Unassembled WGS sequence"/>
</dbReference>
<dbReference type="SMART" id="SM00160">
    <property type="entry name" value="RanBD"/>
    <property type="match status" value="1"/>
</dbReference>
<evidence type="ECO:0000256" key="1">
    <source>
        <dbReference type="SAM" id="MobiDB-lite"/>
    </source>
</evidence>
<dbReference type="PANTHER" id="PTHR23138:SF183">
    <property type="entry name" value="RANBD1 DOMAIN-CONTAINING PROTEIN"/>
    <property type="match status" value="1"/>
</dbReference>
<accession>A0AAV1T9Q1</accession>
<dbReference type="InterPro" id="IPR011993">
    <property type="entry name" value="PH-like_dom_sf"/>
</dbReference>
<dbReference type="GO" id="GO:0005096">
    <property type="term" value="F:GTPase activator activity"/>
    <property type="evidence" value="ECO:0007669"/>
    <property type="project" value="TreeGrafter"/>
</dbReference>
<dbReference type="Gene3D" id="2.30.29.30">
    <property type="entry name" value="Pleckstrin-homology domain (PH domain)/Phosphotyrosine-binding domain (PTB)"/>
    <property type="match status" value="1"/>
</dbReference>
<feature type="compositionally biased region" description="Low complexity" evidence="1">
    <location>
        <begin position="93"/>
        <end position="102"/>
    </location>
</feature>
<dbReference type="Pfam" id="PF00638">
    <property type="entry name" value="Ran_BP1"/>
    <property type="match status" value="1"/>
</dbReference>
<proteinExistence type="predicted"/>
<organism evidence="3 4">
    <name type="scientific">Peronospora matthiolae</name>
    <dbReference type="NCBI Taxonomy" id="2874970"/>
    <lineage>
        <taxon>Eukaryota</taxon>
        <taxon>Sar</taxon>
        <taxon>Stramenopiles</taxon>
        <taxon>Oomycota</taxon>
        <taxon>Peronosporomycetes</taxon>
        <taxon>Peronosporales</taxon>
        <taxon>Peronosporaceae</taxon>
        <taxon>Peronospora</taxon>
    </lineage>
</organism>
<dbReference type="EMBL" id="CAKLBY020000029">
    <property type="protein sequence ID" value="CAK7905040.1"/>
    <property type="molecule type" value="Genomic_DNA"/>
</dbReference>
<name>A0AAV1T9Q1_9STRA</name>
<feature type="region of interest" description="Disordered" evidence="1">
    <location>
        <begin position="82"/>
        <end position="102"/>
    </location>
</feature>
<feature type="domain" description="RanBD1" evidence="2">
    <location>
        <begin position="218"/>
        <end position="355"/>
    </location>
</feature>
<dbReference type="AlphaFoldDB" id="A0AAV1T9Q1"/>